<dbReference type="PANTHER" id="PTHR45730">
    <property type="entry name" value="ZINC FINGER PROTEIN JAGGED"/>
    <property type="match status" value="1"/>
</dbReference>
<reference evidence="4 5" key="1">
    <citation type="submission" date="2024-01" db="EMBL/GenBank/DDBJ databases">
        <title>The genomes of 5 underutilized Papilionoideae crops provide insights into root nodulation and disease resistanc.</title>
        <authorList>
            <person name="Yuan L."/>
        </authorList>
    </citation>
    <scope>NUCLEOTIDE SEQUENCE [LARGE SCALE GENOMIC DNA]</scope>
    <source>
        <strain evidence="4">ZHUSHIDOU_FW_LH</strain>
        <tissue evidence="4">Leaf</tissue>
    </source>
</reference>
<dbReference type="GO" id="GO:0003700">
    <property type="term" value="F:DNA-binding transcription factor activity"/>
    <property type="evidence" value="ECO:0007669"/>
    <property type="project" value="InterPro"/>
</dbReference>
<dbReference type="PANTHER" id="PTHR45730:SF109">
    <property type="entry name" value="ZINC FINGER PROTEIN KNUCKLES"/>
    <property type="match status" value="1"/>
</dbReference>
<name>A0AAN9PA47_CROPI</name>
<keyword evidence="1" id="KW-0862">Zinc</keyword>
<dbReference type="InterPro" id="IPR036236">
    <property type="entry name" value="Znf_C2H2_sf"/>
</dbReference>
<keyword evidence="1" id="KW-0863">Zinc-finger</keyword>
<dbReference type="GO" id="GO:0008270">
    <property type="term" value="F:zinc ion binding"/>
    <property type="evidence" value="ECO:0007669"/>
    <property type="project" value="UniProtKB-KW"/>
</dbReference>
<dbReference type="EMBL" id="JAYWIO010000001">
    <property type="protein sequence ID" value="KAK7290541.1"/>
    <property type="molecule type" value="Genomic_DNA"/>
</dbReference>
<dbReference type="SUPFAM" id="SSF57667">
    <property type="entry name" value="beta-beta-alpha zinc fingers"/>
    <property type="match status" value="1"/>
</dbReference>
<dbReference type="Gene3D" id="3.30.160.60">
    <property type="entry name" value="Classic Zinc Finger"/>
    <property type="match status" value="1"/>
</dbReference>
<protein>
    <recommendedName>
        <fullName evidence="3">C2H2-type domain-containing protein</fullName>
    </recommendedName>
</protein>
<feature type="domain" description="C2H2-type" evidence="3">
    <location>
        <begin position="38"/>
        <end position="65"/>
    </location>
</feature>
<keyword evidence="5" id="KW-1185">Reference proteome</keyword>
<feature type="region of interest" description="Disordered" evidence="2">
    <location>
        <begin position="1"/>
        <end position="30"/>
    </location>
</feature>
<evidence type="ECO:0000256" key="1">
    <source>
        <dbReference type="PROSITE-ProRule" id="PRU00042"/>
    </source>
</evidence>
<keyword evidence="1" id="KW-0479">Metal-binding</keyword>
<comment type="caution">
    <text evidence="4">The sequence shown here is derived from an EMBL/GenBank/DDBJ whole genome shotgun (WGS) entry which is preliminary data.</text>
</comment>
<dbReference type="PROSITE" id="PS50157">
    <property type="entry name" value="ZINC_FINGER_C2H2_2"/>
    <property type="match status" value="1"/>
</dbReference>
<dbReference type="AlphaFoldDB" id="A0AAN9PA47"/>
<dbReference type="PROSITE" id="PS00028">
    <property type="entry name" value="ZINC_FINGER_C2H2_1"/>
    <property type="match status" value="1"/>
</dbReference>
<evidence type="ECO:0000256" key="2">
    <source>
        <dbReference type="SAM" id="MobiDB-lite"/>
    </source>
</evidence>
<proteinExistence type="predicted"/>
<dbReference type="InterPro" id="IPR013087">
    <property type="entry name" value="Znf_C2H2_type"/>
</dbReference>
<gene>
    <name evidence="4" type="ORF">RIF29_05039</name>
</gene>
<organism evidence="4 5">
    <name type="scientific">Crotalaria pallida</name>
    <name type="common">Smooth rattlebox</name>
    <name type="synonym">Crotalaria striata</name>
    <dbReference type="NCBI Taxonomy" id="3830"/>
    <lineage>
        <taxon>Eukaryota</taxon>
        <taxon>Viridiplantae</taxon>
        <taxon>Streptophyta</taxon>
        <taxon>Embryophyta</taxon>
        <taxon>Tracheophyta</taxon>
        <taxon>Spermatophyta</taxon>
        <taxon>Magnoliopsida</taxon>
        <taxon>eudicotyledons</taxon>
        <taxon>Gunneridae</taxon>
        <taxon>Pentapetalae</taxon>
        <taxon>rosids</taxon>
        <taxon>fabids</taxon>
        <taxon>Fabales</taxon>
        <taxon>Fabaceae</taxon>
        <taxon>Papilionoideae</taxon>
        <taxon>50 kb inversion clade</taxon>
        <taxon>genistoids sensu lato</taxon>
        <taxon>core genistoids</taxon>
        <taxon>Crotalarieae</taxon>
        <taxon>Crotalaria</taxon>
    </lineage>
</organism>
<evidence type="ECO:0000313" key="5">
    <source>
        <dbReference type="Proteomes" id="UP001372338"/>
    </source>
</evidence>
<evidence type="ECO:0000259" key="3">
    <source>
        <dbReference type="PROSITE" id="PS50157"/>
    </source>
</evidence>
<sequence length="158" mass="17281">MADPLSSDSKRGGAAKRSSVVQPPPPHCNHPPPLIRSFQCHFCHRKFYTSQALGGHQNAHKLERAAARRTNNNYSSFTAHNPSLSSPPPPPFEPPYARFFGHHHHPYLLEMEPYLRVSSTATVPLSFHAASAAASSTSTPQNVPDASNVANLDLTLRL</sequence>
<dbReference type="InterPro" id="IPR045320">
    <property type="entry name" value="JAGGED/SL1-like"/>
</dbReference>
<evidence type="ECO:0000313" key="4">
    <source>
        <dbReference type="EMBL" id="KAK7290541.1"/>
    </source>
</evidence>
<dbReference type="Proteomes" id="UP001372338">
    <property type="component" value="Unassembled WGS sequence"/>
</dbReference>
<accession>A0AAN9PA47</accession>